<keyword evidence="3" id="KW-1185">Reference proteome</keyword>
<reference evidence="2 3" key="1">
    <citation type="submission" date="2018-08" db="EMBL/GenBank/DDBJ databases">
        <title>Murine metabolic-syndrome-specific gut microbial biobank.</title>
        <authorList>
            <person name="Liu C."/>
        </authorList>
    </citation>
    <scope>NUCLEOTIDE SEQUENCE [LARGE SCALE GENOMIC DNA]</scope>
    <source>
        <strain evidence="2 3">28</strain>
    </source>
</reference>
<accession>A0A845QHZ3</accession>
<comment type="caution">
    <text evidence="2">The sequence shown here is derived from an EMBL/GenBank/DDBJ whole genome shotgun (WGS) entry which is preliminary data.</text>
</comment>
<gene>
    <name evidence="2" type="ORF">D0435_01665</name>
</gene>
<dbReference type="PANTHER" id="PTHR43581:SF4">
    <property type="entry name" value="ATP_GTP PHOSPHATASE"/>
    <property type="match status" value="1"/>
</dbReference>
<dbReference type="AlphaFoldDB" id="A0A845QHZ3"/>
<dbReference type="GO" id="GO:0006302">
    <property type="term" value="P:double-strand break repair"/>
    <property type="evidence" value="ECO:0007669"/>
    <property type="project" value="InterPro"/>
</dbReference>
<dbReference type="Pfam" id="PF13304">
    <property type="entry name" value="AAA_21"/>
    <property type="match status" value="1"/>
</dbReference>
<name>A0A845QHZ3_9FIRM</name>
<dbReference type="GO" id="GO:0016887">
    <property type="term" value="F:ATP hydrolysis activity"/>
    <property type="evidence" value="ECO:0007669"/>
    <property type="project" value="InterPro"/>
</dbReference>
<keyword evidence="2" id="KW-0067">ATP-binding</keyword>
<evidence type="ECO:0000313" key="3">
    <source>
        <dbReference type="Proteomes" id="UP000446866"/>
    </source>
</evidence>
<feature type="domain" description="AAA+ ATPase" evidence="1">
    <location>
        <begin position="46"/>
        <end position="256"/>
    </location>
</feature>
<organism evidence="2 3">
    <name type="scientific">Anaerotruncus colihominis</name>
    <dbReference type="NCBI Taxonomy" id="169435"/>
    <lineage>
        <taxon>Bacteria</taxon>
        <taxon>Bacillati</taxon>
        <taxon>Bacillota</taxon>
        <taxon>Clostridia</taxon>
        <taxon>Eubacteriales</taxon>
        <taxon>Oscillospiraceae</taxon>
        <taxon>Anaerotruncus</taxon>
    </lineage>
</organism>
<proteinExistence type="predicted"/>
<dbReference type="Gene3D" id="3.40.50.300">
    <property type="entry name" value="P-loop containing nucleotide triphosphate hydrolases"/>
    <property type="match status" value="1"/>
</dbReference>
<dbReference type="SUPFAM" id="SSF52540">
    <property type="entry name" value="P-loop containing nucleoside triphosphate hydrolases"/>
    <property type="match status" value="1"/>
</dbReference>
<keyword evidence="2" id="KW-0547">Nucleotide-binding</keyword>
<dbReference type="InterPro" id="IPR003959">
    <property type="entry name" value="ATPase_AAA_core"/>
</dbReference>
<dbReference type="Proteomes" id="UP000446866">
    <property type="component" value="Unassembled WGS sequence"/>
</dbReference>
<dbReference type="InterPro" id="IPR051396">
    <property type="entry name" value="Bact_Antivir_Def_Nuclease"/>
</dbReference>
<dbReference type="PANTHER" id="PTHR43581">
    <property type="entry name" value="ATP/GTP PHOSPHATASE"/>
    <property type="match status" value="1"/>
</dbReference>
<dbReference type="RefSeq" id="WP_160200738.1">
    <property type="nucleotide sequence ID" value="NZ_QXWK01000001.1"/>
</dbReference>
<sequence>MVYLKNFKLPEMIAEELFLNDIRQTCYDSFYPFGIFPQKGFSAVDFEPITIFYGSNGSGKTTLLNVIAEAIGAQRSAPYNNSSFFADFSRMCQVEWESYYQDSTIITSDDVFDYLFDLRALNHGVDTKREDLMEAYRQLRCEKFQLKSLDDYEKLKQVNSARRNTKSEFIRQNMPGNARGRSNGESAFMYFTEKIEANQIYLLDEPENSLSAAYQQELTGFIEDSARFFNCQFIIASHSPFILATKQSKIYDLDALPVTERRWTELENVRRYFEFFKSHEEELLAET</sequence>
<protein>
    <submittedName>
        <fullName evidence="2">ATP-binding cassette domain-containing protein</fullName>
    </submittedName>
</protein>
<dbReference type="InterPro" id="IPR027417">
    <property type="entry name" value="P-loop_NTPase"/>
</dbReference>
<evidence type="ECO:0000259" key="1">
    <source>
        <dbReference type="SMART" id="SM00382"/>
    </source>
</evidence>
<dbReference type="SMART" id="SM00382">
    <property type="entry name" value="AAA"/>
    <property type="match status" value="1"/>
</dbReference>
<dbReference type="Pfam" id="PF13476">
    <property type="entry name" value="AAA_23"/>
    <property type="match status" value="1"/>
</dbReference>
<dbReference type="InterPro" id="IPR038729">
    <property type="entry name" value="Rad50/SbcC_AAA"/>
</dbReference>
<dbReference type="EMBL" id="QXWK01000001">
    <property type="protein sequence ID" value="NBH60383.1"/>
    <property type="molecule type" value="Genomic_DNA"/>
</dbReference>
<dbReference type="InterPro" id="IPR003593">
    <property type="entry name" value="AAA+_ATPase"/>
</dbReference>
<dbReference type="GO" id="GO:0005524">
    <property type="term" value="F:ATP binding"/>
    <property type="evidence" value="ECO:0007669"/>
    <property type="project" value="UniProtKB-KW"/>
</dbReference>
<evidence type="ECO:0000313" key="2">
    <source>
        <dbReference type="EMBL" id="NBH60383.1"/>
    </source>
</evidence>